<dbReference type="SUPFAM" id="SSF81995">
    <property type="entry name" value="beta-sandwich domain of Sec23/24"/>
    <property type="match status" value="1"/>
</dbReference>
<gene>
    <name evidence="3" type="ORF">E9998_23360</name>
</gene>
<proteinExistence type="predicted"/>
<evidence type="ECO:0000256" key="1">
    <source>
        <dbReference type="SAM" id="MobiDB-lite"/>
    </source>
</evidence>
<protein>
    <submittedName>
        <fullName evidence="3">Uncharacterized protein</fullName>
    </submittedName>
</protein>
<feature type="region of interest" description="Disordered" evidence="1">
    <location>
        <begin position="1"/>
        <end position="79"/>
    </location>
</feature>
<evidence type="ECO:0000313" key="3">
    <source>
        <dbReference type="EMBL" id="THV22834.1"/>
    </source>
</evidence>
<dbReference type="OrthoDB" id="5190081at2"/>
<feature type="transmembrane region" description="Helical" evidence="2">
    <location>
        <begin position="89"/>
        <end position="109"/>
    </location>
</feature>
<name>A0A4S8P4U8_9ACTN</name>
<accession>A0A4S8P4U8</accession>
<dbReference type="RefSeq" id="WP_136532159.1">
    <property type="nucleotide sequence ID" value="NZ_STGX01000023.1"/>
</dbReference>
<feature type="compositionally biased region" description="Low complexity" evidence="1">
    <location>
        <begin position="23"/>
        <end position="50"/>
    </location>
</feature>
<comment type="caution">
    <text evidence="3">The sequence shown here is derived from an EMBL/GenBank/DDBJ whole genome shotgun (WGS) entry which is preliminary data.</text>
</comment>
<keyword evidence="2" id="KW-1133">Transmembrane helix</keyword>
<dbReference type="AlphaFoldDB" id="A0A4S8P4U8"/>
<evidence type="ECO:0000313" key="4">
    <source>
        <dbReference type="Proteomes" id="UP000305792"/>
    </source>
</evidence>
<keyword evidence="2" id="KW-0812">Transmembrane</keyword>
<keyword evidence="4" id="KW-1185">Reference proteome</keyword>
<reference evidence="3 4" key="1">
    <citation type="journal article" date="2018" name="Int. J. Syst. Evol. Microbiol.">
        <title>Glycomyces paridis sp. nov., isolated from the medicinal plant Paris polyphylla.</title>
        <authorList>
            <person name="Fang X.M."/>
            <person name="Bai J.L."/>
            <person name="Su J."/>
            <person name="Zhao L.L."/>
            <person name="Liu H.Y."/>
            <person name="Ma B.P."/>
            <person name="Zhang Y.Q."/>
            <person name="Yu L.Y."/>
        </authorList>
    </citation>
    <scope>NUCLEOTIDE SEQUENCE [LARGE SCALE GENOMIC DNA]</scope>
    <source>
        <strain evidence="3 4">CPCC 204357</strain>
    </source>
</reference>
<evidence type="ECO:0000256" key="2">
    <source>
        <dbReference type="SAM" id="Phobius"/>
    </source>
</evidence>
<organism evidence="3 4">
    <name type="scientific">Glycomyces paridis</name>
    <dbReference type="NCBI Taxonomy" id="2126555"/>
    <lineage>
        <taxon>Bacteria</taxon>
        <taxon>Bacillati</taxon>
        <taxon>Actinomycetota</taxon>
        <taxon>Actinomycetes</taxon>
        <taxon>Glycomycetales</taxon>
        <taxon>Glycomycetaceae</taxon>
        <taxon>Glycomyces</taxon>
    </lineage>
</organism>
<keyword evidence="2" id="KW-0472">Membrane</keyword>
<sequence>MTYPPPPGYGQQPQQPGYPPQQPGGYSPQPQGQPSPYGQPSQPGYGAPQQPGYPPQPGGAYGAPPPMPPGGGAGGSGFGQFAKDTGKGLLWKLIPVVLVVLGLGIYFLVQLVNNGGDAGQALDDLDDTDTSAGVAVGDCLSSWDMTFSMSEDPLADLKVDCGAADALWTVTTVNEDVDEIRADSAGVPEDLAPIVEICGEEVLGFQFGQTWKDFNYVVDASGGKLDYLICVESIDTADAEGNTPRMPDVGDCFNDPYDSWYVTDCASASYTVTATSPIDSPVAMTDDELMEAASSVCGAEDWYWGITQLTDPSGYTDADPVTGILCASSNY</sequence>
<dbReference type="Proteomes" id="UP000305792">
    <property type="component" value="Unassembled WGS sequence"/>
</dbReference>
<feature type="compositionally biased region" description="Pro residues" evidence="1">
    <location>
        <begin position="51"/>
        <end position="69"/>
    </location>
</feature>
<dbReference type="EMBL" id="STGX01000023">
    <property type="protein sequence ID" value="THV22834.1"/>
    <property type="molecule type" value="Genomic_DNA"/>
</dbReference>